<evidence type="ECO:0000259" key="7">
    <source>
        <dbReference type="Pfam" id="PF06814"/>
    </source>
</evidence>
<keyword evidence="3" id="KW-0732">Signal</keyword>
<evidence type="ECO:0000313" key="8">
    <source>
        <dbReference type="EMBL" id="KAL1190275.1"/>
    </source>
</evidence>
<keyword evidence="5 6" id="KW-0472">Membrane</keyword>
<dbReference type="PANTHER" id="PTHR21229:SF55">
    <property type="entry name" value="EXPRESSED PROTEIN-RELATED"/>
    <property type="match status" value="1"/>
</dbReference>
<feature type="transmembrane region" description="Helical" evidence="6">
    <location>
        <begin position="218"/>
        <end position="240"/>
    </location>
</feature>
<evidence type="ECO:0000256" key="2">
    <source>
        <dbReference type="ARBA" id="ARBA00022692"/>
    </source>
</evidence>
<organism evidence="8 9">
    <name type="scientific">Cardamine amara subsp. amara</name>
    <dbReference type="NCBI Taxonomy" id="228776"/>
    <lineage>
        <taxon>Eukaryota</taxon>
        <taxon>Viridiplantae</taxon>
        <taxon>Streptophyta</taxon>
        <taxon>Embryophyta</taxon>
        <taxon>Tracheophyta</taxon>
        <taxon>Spermatophyta</taxon>
        <taxon>Magnoliopsida</taxon>
        <taxon>eudicotyledons</taxon>
        <taxon>Gunneridae</taxon>
        <taxon>Pentapetalae</taxon>
        <taxon>rosids</taxon>
        <taxon>malvids</taxon>
        <taxon>Brassicales</taxon>
        <taxon>Brassicaceae</taxon>
        <taxon>Cardamineae</taxon>
        <taxon>Cardamine</taxon>
    </lineage>
</organism>
<feature type="transmembrane region" description="Helical" evidence="6">
    <location>
        <begin position="287"/>
        <end position="309"/>
    </location>
</feature>
<evidence type="ECO:0000256" key="6">
    <source>
        <dbReference type="SAM" id="Phobius"/>
    </source>
</evidence>
<gene>
    <name evidence="8" type="ORF">V5N11_016661</name>
</gene>
<dbReference type="PANTHER" id="PTHR21229">
    <property type="entry name" value="LUNG SEVEN TRANSMEMBRANE RECEPTOR"/>
    <property type="match status" value="1"/>
</dbReference>
<keyword evidence="9" id="KW-1185">Reference proteome</keyword>
<keyword evidence="2 6" id="KW-0812">Transmembrane</keyword>
<dbReference type="Pfam" id="PF06814">
    <property type="entry name" value="GOST_TM"/>
    <property type="match status" value="1"/>
</dbReference>
<keyword evidence="4 6" id="KW-1133">Transmembrane helix</keyword>
<name>A0ABD0ZMY3_CARAN</name>
<protein>
    <recommendedName>
        <fullName evidence="7">GOST seven transmembrane domain-containing protein</fullName>
    </recommendedName>
</protein>
<feature type="transmembrane region" description="Helical" evidence="6">
    <location>
        <begin position="252"/>
        <end position="272"/>
    </location>
</feature>
<dbReference type="Proteomes" id="UP001558713">
    <property type="component" value="Unassembled WGS sequence"/>
</dbReference>
<dbReference type="AlphaFoldDB" id="A0ABD0ZMY3"/>
<evidence type="ECO:0000256" key="5">
    <source>
        <dbReference type="ARBA" id="ARBA00023136"/>
    </source>
</evidence>
<accession>A0ABD0ZMY3</accession>
<reference evidence="8 9" key="1">
    <citation type="submission" date="2024-04" db="EMBL/GenBank/DDBJ databases">
        <title>Genome assembly C_amara_ONT_v2.</title>
        <authorList>
            <person name="Yant L."/>
            <person name="Moore C."/>
            <person name="Slenker M."/>
        </authorList>
    </citation>
    <scope>NUCLEOTIDE SEQUENCE [LARGE SCALE GENOMIC DNA]</scope>
    <source>
        <tissue evidence="8">Leaf</tissue>
    </source>
</reference>
<evidence type="ECO:0000256" key="1">
    <source>
        <dbReference type="ARBA" id="ARBA00004141"/>
    </source>
</evidence>
<feature type="transmembrane region" description="Helical" evidence="6">
    <location>
        <begin position="364"/>
        <end position="386"/>
    </location>
</feature>
<feature type="domain" description="GOST seven transmembrane" evidence="7">
    <location>
        <begin position="180"/>
        <end position="388"/>
    </location>
</feature>
<dbReference type="InterPro" id="IPR053937">
    <property type="entry name" value="GOST_TM"/>
</dbReference>
<evidence type="ECO:0000256" key="4">
    <source>
        <dbReference type="ARBA" id="ARBA00022989"/>
    </source>
</evidence>
<sequence length="450" mass="51382">MENRCLFHPCRKLDHLLRSFDSRVQGPTLHFGTEWPLLPRRQYDDVTFVRTIDYAGKRNAMESTTGLVEAIILDGKDRDRIGSTFLKTNHAVVCCSPELADTGSCSLGEVIIRRDPADPEWPRQIKTFFKGNKTEAKMSPETVVINKTGVYYLYFMICDPELDGTMIRGRTQMLWKDIGITQLHYHISLVIALGMCEMAVQYFEYATFDSSGMRPMELTLWVVTFASIKKTLSRLLLLVVSMDYDLGGIASSVLLLGLGVIYFVPTVALALVEHLGNINDFPGKTMISSVIPVALLDACFILWVFSSLARTLEKLQIKRNMAKLEHYKNITNALAIYVMLSIAWIGFEVYFYASDTMSKLRMAWIIPAGWNLLFYGLLAVQCVIWAPGKLGQVYDRQTKKMQEAEREYLVQNDVVEAQLEDRREFPVCNVVFYAWIRRDKVHLSYSLGFF</sequence>
<proteinExistence type="predicted"/>
<feature type="transmembrane region" description="Helical" evidence="6">
    <location>
        <begin position="183"/>
        <end position="203"/>
    </location>
</feature>
<evidence type="ECO:0000313" key="9">
    <source>
        <dbReference type="Proteomes" id="UP001558713"/>
    </source>
</evidence>
<comment type="caution">
    <text evidence="8">The sequence shown here is derived from an EMBL/GenBank/DDBJ whole genome shotgun (WGS) entry which is preliminary data.</text>
</comment>
<comment type="subcellular location">
    <subcellularLocation>
        <location evidence="1">Membrane</location>
        <topology evidence="1">Multi-pass membrane protein</topology>
    </subcellularLocation>
</comment>
<dbReference type="GO" id="GO:0016020">
    <property type="term" value="C:membrane"/>
    <property type="evidence" value="ECO:0007669"/>
    <property type="project" value="UniProtKB-SubCell"/>
</dbReference>
<dbReference type="EMBL" id="JBANAX010000877">
    <property type="protein sequence ID" value="KAL1190275.1"/>
    <property type="molecule type" value="Genomic_DNA"/>
</dbReference>
<feature type="transmembrane region" description="Helical" evidence="6">
    <location>
        <begin position="330"/>
        <end position="352"/>
    </location>
</feature>
<evidence type="ECO:0000256" key="3">
    <source>
        <dbReference type="ARBA" id="ARBA00022729"/>
    </source>
</evidence>
<dbReference type="InterPro" id="IPR009637">
    <property type="entry name" value="GPR107/GPR108-like"/>
</dbReference>